<keyword evidence="5 10" id="KW-1133">Transmembrane helix</keyword>
<dbReference type="SUPFAM" id="SSF50182">
    <property type="entry name" value="Sm-like ribonucleoproteins"/>
    <property type="match status" value="1"/>
</dbReference>
<feature type="transmembrane region" description="Helical" evidence="10">
    <location>
        <begin position="22"/>
        <end position="47"/>
    </location>
</feature>
<evidence type="ECO:0000256" key="6">
    <source>
        <dbReference type="ARBA" id="ARBA00023016"/>
    </source>
</evidence>
<gene>
    <name evidence="12" type="ORF">BAL341_2875</name>
</gene>
<feature type="transmembrane region" description="Helical" evidence="10">
    <location>
        <begin position="106"/>
        <end position="128"/>
    </location>
</feature>
<evidence type="ECO:0000259" key="11">
    <source>
        <dbReference type="Pfam" id="PF00924"/>
    </source>
</evidence>
<dbReference type="InterPro" id="IPR023408">
    <property type="entry name" value="MscS_beta-dom_sf"/>
</dbReference>
<evidence type="ECO:0000256" key="4">
    <source>
        <dbReference type="ARBA" id="ARBA00022692"/>
    </source>
</evidence>
<name>A0A486XU15_9GAMM</name>
<evidence type="ECO:0000256" key="3">
    <source>
        <dbReference type="ARBA" id="ARBA00022519"/>
    </source>
</evidence>
<dbReference type="GO" id="GO:0005886">
    <property type="term" value="C:plasma membrane"/>
    <property type="evidence" value="ECO:0007669"/>
    <property type="project" value="UniProtKB-SubCell"/>
</dbReference>
<dbReference type="Pfam" id="PF00924">
    <property type="entry name" value="MS_channel_2nd"/>
    <property type="match status" value="1"/>
</dbReference>
<comment type="subcellular location">
    <subcellularLocation>
        <location evidence="1">Cell inner membrane</location>
        <topology evidence="1">Multi-pass membrane protein</topology>
    </subcellularLocation>
</comment>
<sequence length="404" mass="45040">MLTDSLSLVAEQLNLPEAWQPVFILGCNLLVALLIVASCFMLSRAWLKPLLAKVLDKLDGHLTVETATERHTLASHMAHLLPALVLQAMSPLLFNQSEHVSATIAVLVWLYLYLFIGLALAAAISLIAKSYAHLAKDPTIPYQGIAQLLKLLTFIVFSILIISTALGKSPALLLSGLGALTAVLLLVFKDAILGFVASIQIAVNNMVNVGDWIEMPKYGADGAVVEIALTTVKVRNWDNTITTIPTYALISDSFKNWRGMQQSGGRRIKRAINIDINTIRFIKADELSKLQQRPWLQAFFAQQEVIELLSNDDTTNIALFRYYVRWVLQQHPSINQSMTLMVRQLQSTEVGLPVEIYCFSADKVWLNYENIQADIFDKLFAILPVFDLAAFQRISSRQELSNKS</sequence>
<feature type="domain" description="Mechanosensitive ion channel MscS" evidence="11">
    <location>
        <begin position="191"/>
        <end position="258"/>
    </location>
</feature>
<evidence type="ECO:0000313" key="12">
    <source>
        <dbReference type="EMBL" id="VHO05789.1"/>
    </source>
</evidence>
<evidence type="ECO:0000256" key="1">
    <source>
        <dbReference type="ARBA" id="ARBA00004429"/>
    </source>
</evidence>
<reference evidence="12" key="1">
    <citation type="submission" date="2019-04" db="EMBL/GenBank/DDBJ databases">
        <authorList>
            <person name="Brambilla D."/>
        </authorList>
    </citation>
    <scope>NUCLEOTIDE SEQUENCE</scope>
    <source>
        <strain evidence="12">BAL1</strain>
    </source>
</reference>
<dbReference type="EMBL" id="CAAJGR010000006">
    <property type="protein sequence ID" value="VHO05789.1"/>
    <property type="molecule type" value="Genomic_DNA"/>
</dbReference>
<feature type="transmembrane region" description="Helical" evidence="10">
    <location>
        <begin position="172"/>
        <end position="196"/>
    </location>
</feature>
<dbReference type="Gene3D" id="2.30.30.60">
    <property type="match status" value="1"/>
</dbReference>
<keyword evidence="4 10" id="KW-0812">Transmembrane</keyword>
<evidence type="ECO:0000256" key="7">
    <source>
        <dbReference type="ARBA" id="ARBA00023136"/>
    </source>
</evidence>
<dbReference type="GO" id="GO:0071470">
    <property type="term" value="P:cellular response to osmotic stress"/>
    <property type="evidence" value="ECO:0007669"/>
    <property type="project" value="InterPro"/>
</dbReference>
<dbReference type="PANTHER" id="PTHR30414">
    <property type="entry name" value="MINICONDUCTANCE MECHANOSENSITIVE CHANNEL YBDG"/>
    <property type="match status" value="1"/>
</dbReference>
<dbReference type="GO" id="GO:0008381">
    <property type="term" value="F:mechanosensitive monoatomic ion channel activity"/>
    <property type="evidence" value="ECO:0007669"/>
    <property type="project" value="InterPro"/>
</dbReference>
<dbReference type="AlphaFoldDB" id="A0A486XU15"/>
<evidence type="ECO:0000256" key="9">
    <source>
        <dbReference type="ARBA" id="ARBA00093659"/>
    </source>
</evidence>
<proteinExistence type="predicted"/>
<dbReference type="InterPro" id="IPR010920">
    <property type="entry name" value="LSM_dom_sf"/>
</dbReference>
<keyword evidence="6" id="KW-0346">Stress response</keyword>
<evidence type="ECO:0000256" key="10">
    <source>
        <dbReference type="SAM" id="Phobius"/>
    </source>
</evidence>
<dbReference type="PANTHER" id="PTHR30414:SF0">
    <property type="entry name" value="MINICONDUCTANCE MECHANOSENSITIVE CHANNEL YBDG"/>
    <property type="match status" value="1"/>
</dbReference>
<organism evidence="12">
    <name type="scientific">Rheinheimera sp. BAL341</name>
    <dbReference type="NCBI Taxonomy" id="1708203"/>
    <lineage>
        <taxon>Bacteria</taxon>
        <taxon>Pseudomonadati</taxon>
        <taxon>Pseudomonadota</taxon>
        <taxon>Gammaproteobacteria</taxon>
        <taxon>Chromatiales</taxon>
        <taxon>Chromatiaceae</taxon>
        <taxon>Rheinheimera</taxon>
    </lineage>
</organism>
<keyword evidence="3" id="KW-0997">Cell inner membrane</keyword>
<protein>
    <recommendedName>
        <fullName evidence="8">Mechanosensing system component YbdG</fullName>
    </recommendedName>
    <alternativeName>
        <fullName evidence="9">Mechanosensitive channel homolog YbdG</fullName>
    </alternativeName>
</protein>
<dbReference type="InterPro" id="IPR006685">
    <property type="entry name" value="MscS_channel_2nd"/>
</dbReference>
<accession>A0A486XU15</accession>
<keyword evidence="7 10" id="KW-0472">Membrane</keyword>
<dbReference type="FunFam" id="2.30.30.60:FF:000002">
    <property type="entry name" value="Mechanosensitive ion channel family protein"/>
    <property type="match status" value="1"/>
</dbReference>
<keyword evidence="2" id="KW-1003">Cell membrane</keyword>
<evidence type="ECO:0000256" key="8">
    <source>
        <dbReference type="ARBA" id="ARBA00093630"/>
    </source>
</evidence>
<evidence type="ECO:0000256" key="2">
    <source>
        <dbReference type="ARBA" id="ARBA00022475"/>
    </source>
</evidence>
<evidence type="ECO:0000256" key="5">
    <source>
        <dbReference type="ARBA" id="ARBA00022989"/>
    </source>
</evidence>
<dbReference type="InterPro" id="IPR030192">
    <property type="entry name" value="YbdG"/>
</dbReference>
<feature type="transmembrane region" description="Helical" evidence="10">
    <location>
        <begin position="148"/>
        <end position="166"/>
    </location>
</feature>